<feature type="signal peptide" evidence="2">
    <location>
        <begin position="1"/>
        <end position="20"/>
    </location>
</feature>
<dbReference type="AlphaFoldDB" id="A0A1H3XVA1"/>
<sequence length="202" mass="21777">MKKLFFAALLAGFAFNSASAQHEDGTKGFAKGDVFMSGSVGFSSDSQGDTKLNGFTVAPRAAYFISDNIALGAKLGYTSSKEEEKEFGGTEETKVSNIEAGVFGRYYFTPASQFSLFTELGAGYVHSKYEETGRDDLKADGFNVAFAPGVSYFISKNFALEASYGLLSYNSDKVDVDGAESRDRFNVGLDLGDINLGLVYKF</sequence>
<dbReference type="STRING" id="283786.SAMN04487990_105160"/>
<keyword evidence="5" id="KW-1185">Reference proteome</keyword>
<evidence type="ECO:0000313" key="4">
    <source>
        <dbReference type="EMBL" id="SEA02554.1"/>
    </source>
</evidence>
<dbReference type="EMBL" id="FNQK01000005">
    <property type="protein sequence ID" value="SEA02554.1"/>
    <property type="molecule type" value="Genomic_DNA"/>
</dbReference>
<reference evidence="5" key="1">
    <citation type="submission" date="2016-10" db="EMBL/GenBank/DDBJ databases">
        <authorList>
            <person name="Varghese N."/>
            <person name="Submissions S."/>
        </authorList>
    </citation>
    <scope>NUCLEOTIDE SEQUENCE [LARGE SCALE GENOMIC DNA]</scope>
    <source>
        <strain evidence="5">DSM 23842</strain>
    </source>
</reference>
<name>A0A1H3XVA1_BIZPA</name>
<protein>
    <submittedName>
        <fullName evidence="4">Outer membrane protein beta-barrel domain-containing protein</fullName>
    </submittedName>
</protein>
<evidence type="ECO:0000256" key="1">
    <source>
        <dbReference type="ARBA" id="ARBA00022729"/>
    </source>
</evidence>
<dbReference type="SUPFAM" id="SSF56925">
    <property type="entry name" value="OMPA-like"/>
    <property type="match status" value="1"/>
</dbReference>
<dbReference type="Proteomes" id="UP000198846">
    <property type="component" value="Unassembled WGS sequence"/>
</dbReference>
<dbReference type="InterPro" id="IPR027385">
    <property type="entry name" value="Beta-barrel_OMP"/>
</dbReference>
<evidence type="ECO:0000256" key="2">
    <source>
        <dbReference type="SAM" id="SignalP"/>
    </source>
</evidence>
<dbReference type="OrthoDB" id="945117at2"/>
<dbReference type="InterPro" id="IPR011250">
    <property type="entry name" value="OMP/PagP_B-barrel"/>
</dbReference>
<keyword evidence="1 2" id="KW-0732">Signal</keyword>
<proteinExistence type="predicted"/>
<dbReference type="Pfam" id="PF13505">
    <property type="entry name" value="OMP_b-brl"/>
    <property type="match status" value="1"/>
</dbReference>
<feature type="chain" id="PRO_5011719658" evidence="2">
    <location>
        <begin position="21"/>
        <end position="202"/>
    </location>
</feature>
<gene>
    <name evidence="4" type="ORF">SAMN04487990_105160</name>
</gene>
<evidence type="ECO:0000259" key="3">
    <source>
        <dbReference type="Pfam" id="PF13505"/>
    </source>
</evidence>
<dbReference type="RefSeq" id="WP_092133116.1">
    <property type="nucleotide sequence ID" value="NZ_FNQK01000005.1"/>
</dbReference>
<evidence type="ECO:0000313" key="5">
    <source>
        <dbReference type="Proteomes" id="UP000198846"/>
    </source>
</evidence>
<feature type="domain" description="Outer membrane protein beta-barrel" evidence="3">
    <location>
        <begin position="9"/>
        <end position="202"/>
    </location>
</feature>
<accession>A0A1H3XVA1</accession>
<dbReference type="Gene3D" id="2.40.160.20">
    <property type="match status" value="1"/>
</dbReference>
<organism evidence="4 5">
    <name type="scientific">Bizionia paragorgiae</name>
    <dbReference type="NCBI Taxonomy" id="283786"/>
    <lineage>
        <taxon>Bacteria</taxon>
        <taxon>Pseudomonadati</taxon>
        <taxon>Bacteroidota</taxon>
        <taxon>Flavobacteriia</taxon>
        <taxon>Flavobacteriales</taxon>
        <taxon>Flavobacteriaceae</taxon>
        <taxon>Bizionia</taxon>
    </lineage>
</organism>